<dbReference type="RefSeq" id="WP_077278429.1">
    <property type="nucleotide sequence ID" value="NZ_MVBK01000040.1"/>
</dbReference>
<evidence type="ECO:0000256" key="4">
    <source>
        <dbReference type="ARBA" id="ARBA00038168"/>
    </source>
</evidence>
<evidence type="ECO:0000256" key="3">
    <source>
        <dbReference type="ARBA" id="ARBA00023004"/>
    </source>
</evidence>
<gene>
    <name evidence="8" type="ORF">B1C78_06960</name>
</gene>
<dbReference type="GO" id="GO:0016020">
    <property type="term" value="C:membrane"/>
    <property type="evidence" value="ECO:0007669"/>
    <property type="project" value="TreeGrafter"/>
</dbReference>
<sequence length="269" mass="30479">MSMNRIAYTAFVAFCAVIATLWAVSVLVAENRETDDDRRLITQQELAANDSLESCWKAIDGKVYDVTEYIPRHPTSEDVMLEWCGRDATEGWYNKTPGRPHSARAASMLEQYLIGELADAPAPTAQPEEPAPAPDPAAHPQGRVLLGLSPGTYLDGRYRGMFSDRGAIQVNIQFDLRDHHFHNVRFRYLSYRDVDYLALEEHEELYAVMRQHRQIVEYLEGRPLSAMFDLYAPENVVDDIDGFTGATLRGNKLISAIRDALNRGVYQWP</sequence>
<keyword evidence="1" id="KW-0349">Heme</keyword>
<keyword evidence="3" id="KW-0408">Iron</keyword>
<dbReference type="Pfam" id="PF00173">
    <property type="entry name" value="Cyt-b5"/>
    <property type="match status" value="1"/>
</dbReference>
<keyword evidence="9" id="KW-1185">Reference proteome</keyword>
<dbReference type="InterPro" id="IPR001199">
    <property type="entry name" value="Cyt_B5-like_heme/steroid-bd"/>
</dbReference>
<dbReference type="GO" id="GO:0046872">
    <property type="term" value="F:metal ion binding"/>
    <property type="evidence" value="ECO:0007669"/>
    <property type="project" value="UniProtKB-KW"/>
</dbReference>
<comment type="similarity">
    <text evidence="4">Belongs to the cytochrome b5 family.</text>
</comment>
<feature type="region of interest" description="Disordered" evidence="5">
    <location>
        <begin position="122"/>
        <end position="141"/>
    </location>
</feature>
<proteinExistence type="inferred from homology"/>
<evidence type="ECO:0000256" key="5">
    <source>
        <dbReference type="SAM" id="MobiDB-lite"/>
    </source>
</evidence>
<feature type="transmembrane region" description="Helical" evidence="6">
    <location>
        <begin position="6"/>
        <end position="29"/>
    </location>
</feature>
<keyword evidence="6" id="KW-0472">Membrane</keyword>
<evidence type="ECO:0000256" key="6">
    <source>
        <dbReference type="SAM" id="Phobius"/>
    </source>
</evidence>
<dbReference type="STRING" id="108003.B1C78_06960"/>
<dbReference type="PANTHER" id="PTHR19359">
    <property type="entry name" value="CYTOCHROME B5"/>
    <property type="match status" value="1"/>
</dbReference>
<name>A0A1V3NJB5_9GAMM</name>
<dbReference type="Proteomes" id="UP000189462">
    <property type="component" value="Unassembled WGS sequence"/>
</dbReference>
<dbReference type="EMBL" id="MVBK01000040">
    <property type="protein sequence ID" value="OOG25150.1"/>
    <property type="molecule type" value="Genomic_DNA"/>
</dbReference>
<feature type="domain" description="Cytochrome b5 heme-binding" evidence="7">
    <location>
        <begin position="38"/>
        <end position="118"/>
    </location>
</feature>
<reference evidence="8 9" key="1">
    <citation type="submission" date="2017-02" db="EMBL/GenBank/DDBJ databases">
        <title>Genomic diversity within the haloalkaliphilic genus Thioalkalivibrio.</title>
        <authorList>
            <person name="Ahn A.-C."/>
            <person name="Meier-Kolthoff J."/>
            <person name="Overmars L."/>
            <person name="Richter M."/>
            <person name="Woyke T."/>
            <person name="Sorokin D.Y."/>
            <person name="Muyzer G."/>
        </authorList>
    </citation>
    <scope>NUCLEOTIDE SEQUENCE [LARGE SCALE GENOMIC DNA]</scope>
    <source>
        <strain evidence="8 9">ALJD</strain>
    </source>
</reference>
<dbReference type="InterPro" id="IPR036400">
    <property type="entry name" value="Cyt_B5-like_heme/steroid_sf"/>
</dbReference>
<dbReference type="Gene3D" id="3.10.120.10">
    <property type="entry name" value="Cytochrome b5-like heme/steroid binding domain"/>
    <property type="match status" value="1"/>
</dbReference>
<dbReference type="SMART" id="SM01117">
    <property type="entry name" value="Cyt-b5"/>
    <property type="match status" value="1"/>
</dbReference>
<keyword evidence="6" id="KW-1133">Transmembrane helix</keyword>
<dbReference type="AlphaFoldDB" id="A0A1V3NJB5"/>
<keyword evidence="2" id="KW-0479">Metal-binding</keyword>
<evidence type="ECO:0000313" key="8">
    <source>
        <dbReference type="EMBL" id="OOG25150.1"/>
    </source>
</evidence>
<dbReference type="GO" id="GO:0020037">
    <property type="term" value="F:heme binding"/>
    <property type="evidence" value="ECO:0007669"/>
    <property type="project" value="TreeGrafter"/>
</dbReference>
<dbReference type="SUPFAM" id="SSF55856">
    <property type="entry name" value="Cytochrome b5-like heme/steroid binding domain"/>
    <property type="match status" value="1"/>
</dbReference>
<dbReference type="PROSITE" id="PS50255">
    <property type="entry name" value="CYTOCHROME_B5_2"/>
    <property type="match status" value="1"/>
</dbReference>
<evidence type="ECO:0000313" key="9">
    <source>
        <dbReference type="Proteomes" id="UP000189462"/>
    </source>
</evidence>
<dbReference type="OrthoDB" id="8173637at2"/>
<keyword evidence="6" id="KW-0812">Transmembrane</keyword>
<evidence type="ECO:0000256" key="2">
    <source>
        <dbReference type="ARBA" id="ARBA00022723"/>
    </source>
</evidence>
<protein>
    <recommendedName>
        <fullName evidence="7">Cytochrome b5 heme-binding domain-containing protein</fullName>
    </recommendedName>
</protein>
<organism evidence="8 9">
    <name type="scientific">Thioalkalivibrio denitrificans</name>
    <dbReference type="NCBI Taxonomy" id="108003"/>
    <lineage>
        <taxon>Bacteria</taxon>
        <taxon>Pseudomonadati</taxon>
        <taxon>Pseudomonadota</taxon>
        <taxon>Gammaproteobacteria</taxon>
        <taxon>Chromatiales</taxon>
        <taxon>Ectothiorhodospiraceae</taxon>
        <taxon>Thioalkalivibrio</taxon>
    </lineage>
</organism>
<evidence type="ECO:0000256" key="1">
    <source>
        <dbReference type="ARBA" id="ARBA00022617"/>
    </source>
</evidence>
<dbReference type="InterPro" id="IPR050668">
    <property type="entry name" value="Cytochrome_b5"/>
</dbReference>
<comment type="caution">
    <text evidence="8">The sequence shown here is derived from an EMBL/GenBank/DDBJ whole genome shotgun (WGS) entry which is preliminary data.</text>
</comment>
<accession>A0A1V3NJB5</accession>
<evidence type="ECO:0000259" key="7">
    <source>
        <dbReference type="PROSITE" id="PS50255"/>
    </source>
</evidence>